<sequence>MHDLLRLSAARM</sequence>
<evidence type="ECO:0000313" key="1">
    <source>
        <dbReference type="EMBL" id="VVW16019.1"/>
    </source>
</evidence>
<protein>
    <submittedName>
        <fullName evidence="1">Uncharacterized protein</fullName>
    </submittedName>
</protein>
<proteinExistence type="predicted"/>
<accession>A0A5K1BPB5</accession>
<gene>
    <name evidence="1" type="ORF">NYM_LOCUS14842</name>
</gene>
<reference evidence="1" key="1">
    <citation type="submission" date="2019-09" db="EMBL/GenBank/DDBJ databases">
        <authorList>
            <person name="Zhang L."/>
        </authorList>
    </citation>
    <scope>NUCLEOTIDE SEQUENCE</scope>
</reference>
<organism evidence="1">
    <name type="scientific">Nymphaea colorata</name>
    <name type="common">pocket water lily</name>
    <dbReference type="NCBI Taxonomy" id="210225"/>
    <lineage>
        <taxon>Eukaryota</taxon>
        <taxon>Viridiplantae</taxon>
        <taxon>Streptophyta</taxon>
        <taxon>Embryophyta</taxon>
        <taxon>Tracheophyta</taxon>
        <taxon>Spermatophyta</taxon>
        <taxon>Magnoliopsida</taxon>
        <taxon>Nymphaeales</taxon>
        <taxon>Nymphaeaceae</taxon>
        <taxon>Nymphaea</taxon>
    </lineage>
</organism>
<dbReference type="EMBL" id="LR721781">
    <property type="protein sequence ID" value="VVW16019.1"/>
    <property type="molecule type" value="Genomic_DNA"/>
</dbReference>
<name>A0A5K1BPB5_9MAGN</name>